<dbReference type="Ensembl" id="ENSSHAT00000028545.1">
    <property type="protein sequence ID" value="ENSSHAP00000038218.1"/>
    <property type="gene ID" value="ENSSHAG00000025573.1"/>
</dbReference>
<sequence length="437" mass="49422">MPSIFKMVTGKVVRELNENGDLIPIRNLIDADKFHCCSLVCKKKSFFPFFKPHYWKTGLTVDDLLEASDELDCVFTEVAEKKNSRIKDNVKMKMRTEMNIPHVTSVNGEVDFSTRLELKLKFWEISQEGKESLSQRKLKKEMPSLVEALKKRGENLYMVIETVELAEEQSVERKYFVDTSFKSLIMKIEGCVDVSISSAVTIPSKSVLACRINLLVFEEKHCRISHFDDKNSFSSESDSGQRSAKPTEEWPETLESFSDLQEKVKNLIWALQDLTETQRKAVLDLLTRLLQDEALGEMEGKVAMALFTEELSDPENPLLSVLFDASGSSMQNQAEGILDFLEALTELKEEQQKILPKVVEKGLLSETMKLVEDLLRQSETFSLKADSITHTLVGICDPEGKLEQPVTWDSETCHSLCALYTVLSVLMLLAQGSVSVP</sequence>
<dbReference type="GO" id="GO:0070269">
    <property type="term" value="P:pyroptotic inflammatory response"/>
    <property type="evidence" value="ECO:0007669"/>
    <property type="project" value="TreeGrafter"/>
</dbReference>
<evidence type="ECO:0000256" key="6">
    <source>
        <dbReference type="ARBA" id="ARBA00022490"/>
    </source>
</evidence>
<evidence type="ECO:0000313" key="15">
    <source>
        <dbReference type="Ensembl" id="ENSSHAP00000038218.1"/>
    </source>
</evidence>
<dbReference type="PANTHER" id="PTHR16399">
    <property type="entry name" value="GASDERMIN"/>
    <property type="match status" value="1"/>
</dbReference>
<dbReference type="GO" id="GO:0005737">
    <property type="term" value="C:cytoplasm"/>
    <property type="evidence" value="ECO:0007669"/>
    <property type="project" value="UniProtKB-SubCell"/>
</dbReference>
<keyword evidence="16" id="KW-1185">Reference proteome</keyword>
<feature type="compositionally biased region" description="Polar residues" evidence="12">
    <location>
        <begin position="232"/>
        <end position="244"/>
    </location>
</feature>
<keyword evidence="9" id="KW-0472">Membrane</keyword>
<evidence type="ECO:0000259" key="14">
    <source>
        <dbReference type="Pfam" id="PF17708"/>
    </source>
</evidence>
<comment type="subcellular location">
    <subcellularLocation>
        <location evidence="2">Cell membrane</location>
        <topology evidence="2">Multi-pass membrane protein</topology>
    </subcellularLocation>
    <subcellularLocation>
        <location evidence="1">Cytoplasm</location>
    </subcellularLocation>
</comment>
<dbReference type="InterPro" id="IPR040460">
    <property type="entry name" value="Gasdermin_pore"/>
</dbReference>
<dbReference type="AlphaFoldDB" id="A0A7N4PGV5"/>
<dbReference type="KEGG" id="shr:100926494"/>
<evidence type="ECO:0000256" key="12">
    <source>
        <dbReference type="SAM" id="MobiDB-lite"/>
    </source>
</evidence>
<evidence type="ECO:0000256" key="7">
    <source>
        <dbReference type="ARBA" id="ARBA00022590"/>
    </source>
</evidence>
<dbReference type="Pfam" id="PF04598">
    <property type="entry name" value="Gasdermin"/>
    <property type="match status" value="1"/>
</dbReference>
<dbReference type="InParanoid" id="A0A7N4PGV5"/>
<dbReference type="GO" id="GO:0042742">
    <property type="term" value="P:defense response to bacterium"/>
    <property type="evidence" value="ECO:0007669"/>
    <property type="project" value="TreeGrafter"/>
</dbReference>
<organism evidence="15 16">
    <name type="scientific">Sarcophilus harrisii</name>
    <name type="common">Tasmanian devil</name>
    <name type="synonym">Sarcophilus laniarius</name>
    <dbReference type="NCBI Taxonomy" id="9305"/>
    <lineage>
        <taxon>Eukaryota</taxon>
        <taxon>Metazoa</taxon>
        <taxon>Chordata</taxon>
        <taxon>Craniata</taxon>
        <taxon>Vertebrata</taxon>
        <taxon>Euteleostomi</taxon>
        <taxon>Mammalia</taxon>
        <taxon>Metatheria</taxon>
        <taxon>Dasyuromorphia</taxon>
        <taxon>Dasyuridae</taxon>
        <taxon>Sarcophilus</taxon>
    </lineage>
</organism>
<dbReference type="CTD" id="55876"/>
<keyword evidence="10" id="KW-0564">Palmitate</keyword>
<keyword evidence="7" id="KW-1210">Necrosis</keyword>
<keyword evidence="5" id="KW-1003">Cell membrane</keyword>
<name>A0A7N4PGV5_SARHA</name>
<proteinExistence type="inferred from homology"/>
<dbReference type="GeneID" id="100926494"/>
<evidence type="ECO:0000256" key="11">
    <source>
        <dbReference type="ARBA" id="ARBA00023288"/>
    </source>
</evidence>
<dbReference type="GO" id="GO:0012501">
    <property type="term" value="P:programmed cell death"/>
    <property type="evidence" value="ECO:0007669"/>
    <property type="project" value="UniProtKB-KW"/>
</dbReference>
<evidence type="ECO:0000256" key="10">
    <source>
        <dbReference type="ARBA" id="ARBA00023139"/>
    </source>
</evidence>
<dbReference type="GeneTree" id="ENSGT00950000183140"/>
<keyword evidence="8" id="KW-0812">Transmembrane</keyword>
<evidence type="ECO:0000256" key="5">
    <source>
        <dbReference type="ARBA" id="ARBA00022475"/>
    </source>
</evidence>
<dbReference type="Pfam" id="PF17708">
    <property type="entry name" value="Gasdermin_C"/>
    <property type="match status" value="1"/>
</dbReference>
<feature type="domain" description="Gasdermin pore forming" evidence="13">
    <location>
        <begin position="5"/>
        <end position="231"/>
    </location>
</feature>
<evidence type="ECO:0000256" key="9">
    <source>
        <dbReference type="ARBA" id="ARBA00023136"/>
    </source>
</evidence>
<dbReference type="GO" id="GO:0070273">
    <property type="term" value="F:phosphatidylinositol-4-phosphate binding"/>
    <property type="evidence" value="ECO:0007669"/>
    <property type="project" value="TreeGrafter"/>
</dbReference>
<feature type="region of interest" description="Disordered" evidence="12">
    <location>
        <begin position="231"/>
        <end position="251"/>
    </location>
</feature>
<dbReference type="RefSeq" id="XP_023358160.1">
    <property type="nucleotide sequence ID" value="XM_023502392.2"/>
</dbReference>
<protein>
    <submittedName>
        <fullName evidence="15">Gasdermin B</fullName>
    </submittedName>
</protein>
<evidence type="ECO:0000256" key="2">
    <source>
        <dbReference type="ARBA" id="ARBA00004651"/>
    </source>
</evidence>
<feature type="domain" description="Gasdermin PUB" evidence="14">
    <location>
        <begin position="257"/>
        <end position="383"/>
    </location>
</feature>
<accession>A0A7N4PGV5</accession>
<dbReference type="FunCoup" id="A0A7N4PGV5">
    <property type="interactions" value="3"/>
</dbReference>
<dbReference type="GO" id="GO:0001786">
    <property type="term" value="F:phosphatidylserine binding"/>
    <property type="evidence" value="ECO:0007669"/>
    <property type="project" value="TreeGrafter"/>
</dbReference>
<dbReference type="PANTHER" id="PTHR16399:SF20">
    <property type="entry name" value="GASDERMIN-B"/>
    <property type="match status" value="1"/>
</dbReference>
<dbReference type="GO" id="GO:0005886">
    <property type="term" value="C:plasma membrane"/>
    <property type="evidence" value="ECO:0007669"/>
    <property type="project" value="UniProtKB-SubCell"/>
</dbReference>
<evidence type="ECO:0000313" key="16">
    <source>
        <dbReference type="Proteomes" id="UP000007648"/>
    </source>
</evidence>
<reference evidence="15 16" key="1">
    <citation type="journal article" date="2011" name="Proc. Natl. Acad. Sci. U.S.A.">
        <title>Genetic diversity and population structure of the endangered marsupial Sarcophilus harrisii (Tasmanian devil).</title>
        <authorList>
            <person name="Miller W."/>
            <person name="Hayes V.M."/>
            <person name="Ratan A."/>
            <person name="Petersen D.C."/>
            <person name="Wittekindt N.E."/>
            <person name="Miller J."/>
            <person name="Walenz B."/>
            <person name="Knight J."/>
            <person name="Qi J."/>
            <person name="Zhao F."/>
            <person name="Wang Q."/>
            <person name="Bedoya-Reina O.C."/>
            <person name="Katiyar N."/>
            <person name="Tomsho L.P."/>
            <person name="Kasson L.M."/>
            <person name="Hardie R.A."/>
            <person name="Woodbridge P."/>
            <person name="Tindall E.A."/>
            <person name="Bertelsen M.F."/>
            <person name="Dixon D."/>
            <person name="Pyecroft S."/>
            <person name="Helgen K.M."/>
            <person name="Lesk A.M."/>
            <person name="Pringle T.H."/>
            <person name="Patterson N."/>
            <person name="Zhang Y."/>
            <person name="Kreiss A."/>
            <person name="Woods G.M."/>
            <person name="Jones M.E."/>
            <person name="Schuster S.C."/>
        </authorList>
    </citation>
    <scope>NUCLEOTIDE SEQUENCE [LARGE SCALE GENOMIC DNA]</scope>
</reference>
<dbReference type="InterPro" id="IPR007677">
    <property type="entry name" value="Gasdermin"/>
</dbReference>
<reference evidence="15" key="2">
    <citation type="submission" date="2025-08" db="UniProtKB">
        <authorList>
            <consortium name="Ensembl"/>
        </authorList>
    </citation>
    <scope>IDENTIFICATION</scope>
</reference>
<dbReference type="Proteomes" id="UP000007648">
    <property type="component" value="Unassembled WGS sequence"/>
</dbReference>
<evidence type="ECO:0000256" key="4">
    <source>
        <dbReference type="ARBA" id="ARBA00022452"/>
    </source>
</evidence>
<keyword evidence="6" id="KW-0963">Cytoplasm</keyword>
<comment type="similarity">
    <text evidence="3">Belongs to the gasdermin family.</text>
</comment>
<evidence type="ECO:0000256" key="1">
    <source>
        <dbReference type="ARBA" id="ARBA00004496"/>
    </source>
</evidence>
<keyword evidence="4" id="KW-1134">Transmembrane beta strand</keyword>
<dbReference type="OrthoDB" id="9944616at2759"/>
<dbReference type="InterPro" id="IPR041263">
    <property type="entry name" value="Gasdermin_PUB"/>
</dbReference>
<reference evidence="15" key="3">
    <citation type="submission" date="2025-09" db="UniProtKB">
        <authorList>
            <consortium name="Ensembl"/>
        </authorList>
    </citation>
    <scope>IDENTIFICATION</scope>
</reference>
<evidence type="ECO:0000259" key="13">
    <source>
        <dbReference type="Pfam" id="PF04598"/>
    </source>
</evidence>
<dbReference type="GO" id="GO:0005546">
    <property type="term" value="F:phosphatidylinositol-4,5-bisphosphate binding"/>
    <property type="evidence" value="ECO:0007669"/>
    <property type="project" value="TreeGrafter"/>
</dbReference>
<keyword evidence="11" id="KW-0449">Lipoprotein</keyword>
<gene>
    <name evidence="15" type="primary">GSDMB</name>
</gene>
<evidence type="ECO:0000256" key="8">
    <source>
        <dbReference type="ARBA" id="ARBA00022692"/>
    </source>
</evidence>
<evidence type="ECO:0000256" key="3">
    <source>
        <dbReference type="ARBA" id="ARBA00009279"/>
    </source>
</evidence>